<reference evidence="2" key="1">
    <citation type="journal article" date="2020" name="Fungal Divers.">
        <title>Resolving the Mortierellaceae phylogeny through synthesis of multi-gene phylogenetics and phylogenomics.</title>
        <authorList>
            <person name="Vandepol N."/>
            <person name="Liber J."/>
            <person name="Desiro A."/>
            <person name="Na H."/>
            <person name="Kennedy M."/>
            <person name="Barry K."/>
            <person name="Grigoriev I.V."/>
            <person name="Miller A.N."/>
            <person name="O'Donnell K."/>
            <person name="Stajich J.E."/>
            <person name="Bonito G."/>
        </authorList>
    </citation>
    <scope>NUCLEOTIDE SEQUENCE</scope>
    <source>
        <strain evidence="2">NRRL 28262</strain>
    </source>
</reference>
<comment type="caution">
    <text evidence="2">The sequence shown here is derived from an EMBL/GenBank/DDBJ whole genome shotgun (WGS) entry which is preliminary data.</text>
</comment>
<feature type="region of interest" description="Disordered" evidence="1">
    <location>
        <begin position="1"/>
        <end position="20"/>
    </location>
</feature>
<feature type="non-terminal residue" evidence="2">
    <location>
        <position position="57"/>
    </location>
</feature>
<evidence type="ECO:0000313" key="3">
    <source>
        <dbReference type="Proteomes" id="UP001194580"/>
    </source>
</evidence>
<accession>A0AAD4D8F7</accession>
<dbReference type="EMBL" id="JAAAIL010001053">
    <property type="protein sequence ID" value="KAG0271822.1"/>
    <property type="molecule type" value="Genomic_DNA"/>
</dbReference>
<dbReference type="AlphaFoldDB" id="A0AAD4D8F7"/>
<dbReference type="Proteomes" id="UP001194580">
    <property type="component" value="Unassembled WGS sequence"/>
</dbReference>
<keyword evidence="3" id="KW-1185">Reference proteome</keyword>
<proteinExistence type="predicted"/>
<evidence type="ECO:0000256" key="1">
    <source>
        <dbReference type="SAM" id="MobiDB-lite"/>
    </source>
</evidence>
<gene>
    <name evidence="2" type="ORF">BGZ95_000311</name>
</gene>
<name>A0AAD4D8F7_9FUNG</name>
<sequence length="57" mass="6581">MVKKQDPRVPYFEEDDYDDMDISSEVESFDEPDPADAAVLVVIAQIENDIQDDEDHH</sequence>
<evidence type="ECO:0000313" key="2">
    <source>
        <dbReference type="EMBL" id="KAG0271822.1"/>
    </source>
</evidence>
<organism evidence="2 3">
    <name type="scientific">Linnemannia exigua</name>
    <dbReference type="NCBI Taxonomy" id="604196"/>
    <lineage>
        <taxon>Eukaryota</taxon>
        <taxon>Fungi</taxon>
        <taxon>Fungi incertae sedis</taxon>
        <taxon>Mucoromycota</taxon>
        <taxon>Mortierellomycotina</taxon>
        <taxon>Mortierellomycetes</taxon>
        <taxon>Mortierellales</taxon>
        <taxon>Mortierellaceae</taxon>
        <taxon>Linnemannia</taxon>
    </lineage>
</organism>
<protein>
    <submittedName>
        <fullName evidence="2">Uncharacterized protein</fullName>
    </submittedName>
</protein>